<comment type="caution">
    <text evidence="1">The sequence shown here is derived from an EMBL/GenBank/DDBJ whole genome shotgun (WGS) entry which is preliminary data.</text>
</comment>
<gene>
    <name evidence="1" type="ORF">CTRU02_200632</name>
</gene>
<organism evidence="1 2">
    <name type="scientific">Colletotrichum truncatum</name>
    <name type="common">Anthracnose fungus</name>
    <name type="synonym">Colletotrichum capsici</name>
    <dbReference type="NCBI Taxonomy" id="5467"/>
    <lineage>
        <taxon>Eukaryota</taxon>
        <taxon>Fungi</taxon>
        <taxon>Dikarya</taxon>
        <taxon>Ascomycota</taxon>
        <taxon>Pezizomycotina</taxon>
        <taxon>Sordariomycetes</taxon>
        <taxon>Hypocreomycetidae</taxon>
        <taxon>Glomerellales</taxon>
        <taxon>Glomerellaceae</taxon>
        <taxon>Colletotrichum</taxon>
        <taxon>Colletotrichum truncatum species complex</taxon>
    </lineage>
</organism>
<name>A0ACC3ZF57_COLTU</name>
<evidence type="ECO:0000313" key="1">
    <source>
        <dbReference type="EMBL" id="KAL0942746.1"/>
    </source>
</evidence>
<proteinExistence type="predicted"/>
<reference evidence="1 2" key="1">
    <citation type="journal article" date="2020" name="Phytopathology">
        <title>Genome Sequence Resources of Colletotrichum truncatum, C. plurivorum, C. musicola, and C. sojae: Four Species Pathogenic to Soybean (Glycine max).</title>
        <authorList>
            <person name="Rogerio F."/>
            <person name="Boufleur T.R."/>
            <person name="Ciampi-Guillardi M."/>
            <person name="Sukno S.A."/>
            <person name="Thon M.R."/>
            <person name="Massola Junior N.S."/>
            <person name="Baroncelli R."/>
        </authorList>
    </citation>
    <scope>NUCLEOTIDE SEQUENCE [LARGE SCALE GENOMIC DNA]</scope>
    <source>
        <strain evidence="1 2">CMES1059</strain>
    </source>
</reference>
<protein>
    <submittedName>
        <fullName evidence="1">C6 transcription factor</fullName>
    </submittedName>
</protein>
<accession>A0ACC3ZF57</accession>
<keyword evidence="2" id="KW-1185">Reference proteome</keyword>
<evidence type="ECO:0000313" key="2">
    <source>
        <dbReference type="Proteomes" id="UP000805649"/>
    </source>
</evidence>
<dbReference type="Proteomes" id="UP000805649">
    <property type="component" value="Unassembled WGS sequence"/>
</dbReference>
<dbReference type="EMBL" id="VUJX02000001">
    <property type="protein sequence ID" value="KAL0942746.1"/>
    <property type="molecule type" value="Genomic_DNA"/>
</dbReference>
<sequence length="725" mass="80643">MQDYPDTRDHLACDQCRIKKIRCGKERPNCSNCNRMNLDCNWSGQGKKPNQTVVLNKSISTMGERLRLIEGNISGIQRSLQRLDLTIASRLGLNNEDVHAFSGVGSSPPRSTSNQGSSTISSSSSSVVSDMSSFGYHIVHDAQGHERCVGPSSLLSLIHSIDDLSMPEAEGAGANAATAREKIRELGYNTSQPLFSNVSDGSAIKEPPMLIVEALIEPYFDSINSHFPIFTREGFCRLMNTSRAESNPAFNRPFAICANNMVLLTLSAKALHSRSKSTSTSNIDRVTESIDVELIQSFISNANRAMVQVEQLLSPRLVNVQALLSLCFVAQMWLCEDVFNLALTLAAHVAKSMGLCQPQALSTSRLSHEEVQERRNVLQCLYYLDRAVCWNSGSLSNTSGDVVMMIEAMKRPDEPPSLMDAKFALAQIEDDLYTSFYSKNTLLCEQISMKTRAIQARLQDWRAVCNLDEQDGGNGVAQVPCSRLELDISFHYARMRLMWPFVREAEARSLLLSDCRASLLLLRQLWDATSKHDHYPSFAWLIVSFPTSVIFQFASQFEDSHSSTDDLELLNFLSTSLQNVSMFATENSYVIRFNSFVRILVRLAHDIIDGKTAGSSPEPVITNMFELHTNTAVTVKETAVGQSPSDIQGSGLQTAPIQDSLHLHEDLDSLMTMWDNGTSTFAGFPRENDIMVLNDFSPTADKGIWEHFNLANNLRVDQMQDKQLV</sequence>